<dbReference type="OrthoDB" id="7876207at2"/>
<reference evidence="3 4" key="1">
    <citation type="submission" date="2017-03" db="EMBL/GenBank/DDBJ databases">
        <authorList>
            <person name="Afonso C.L."/>
            <person name="Miller P.J."/>
            <person name="Scott M.A."/>
            <person name="Spackman E."/>
            <person name="Goraichik I."/>
            <person name="Dimitrov K.M."/>
            <person name="Suarez D.L."/>
            <person name="Swayne D.E."/>
        </authorList>
    </citation>
    <scope>NUCLEOTIDE SEQUENCE [LARGE SCALE GENOMIC DNA]</scope>
    <source>
        <strain evidence="3 4">CECT 8367</strain>
    </source>
</reference>
<dbReference type="EMBL" id="FWFY01000004">
    <property type="protein sequence ID" value="SLN41263.1"/>
    <property type="molecule type" value="Genomic_DNA"/>
</dbReference>
<evidence type="ECO:0000256" key="1">
    <source>
        <dbReference type="SAM" id="Phobius"/>
    </source>
</evidence>
<keyword evidence="1" id="KW-1133">Transmembrane helix</keyword>
<organism evidence="3 4">
    <name type="scientific">Limimaricola soesokkakensis</name>
    <dbReference type="NCBI Taxonomy" id="1343159"/>
    <lineage>
        <taxon>Bacteria</taxon>
        <taxon>Pseudomonadati</taxon>
        <taxon>Pseudomonadota</taxon>
        <taxon>Alphaproteobacteria</taxon>
        <taxon>Rhodobacterales</taxon>
        <taxon>Paracoccaceae</taxon>
        <taxon>Limimaricola</taxon>
    </lineage>
</organism>
<name>A0A1X6Z654_9RHOB</name>
<reference evidence="2 5" key="2">
    <citation type="submission" date="2018-03" db="EMBL/GenBank/DDBJ databases">
        <title>Genomic Encyclopedia of Archaeal and Bacterial Type Strains, Phase II (KMG-II): from individual species to whole genera.</title>
        <authorList>
            <person name="Goeker M."/>
        </authorList>
    </citation>
    <scope>NUCLEOTIDE SEQUENCE [LARGE SCALE GENOMIC DNA]</scope>
    <source>
        <strain evidence="2 5">DSM 29956</strain>
    </source>
</reference>
<dbReference type="EMBL" id="PYGB01000004">
    <property type="protein sequence ID" value="PSK86799.1"/>
    <property type="molecule type" value="Genomic_DNA"/>
</dbReference>
<proteinExistence type="predicted"/>
<dbReference type="AlphaFoldDB" id="A0A1X6Z654"/>
<evidence type="ECO:0000313" key="3">
    <source>
        <dbReference type="EMBL" id="SLN41263.1"/>
    </source>
</evidence>
<keyword evidence="1" id="KW-0812">Transmembrane</keyword>
<sequence length="195" mass="22092">MRGPFSIAARLARRLRRRDEGAMVVEAVLMLPLLIWAFAGSWVFFDAFRAKATNARAAYTIGDALSRESNYISPTYLNSLHSLQQFLVVDGRVPRIRVSVFAYDAAQDLYTVRWSKARGTGIPELTDTMLAEIRDELPDMPDRRVATLIETWVDYMPLFDVGLAPFTFEDRAVTQLRFANQLCFSATASLDDRLC</sequence>
<evidence type="ECO:0000313" key="5">
    <source>
        <dbReference type="Proteomes" id="UP000240624"/>
    </source>
</evidence>
<accession>A0A1X6Z654</accession>
<protein>
    <recommendedName>
        <fullName evidence="6">TadE-like protein</fullName>
    </recommendedName>
</protein>
<dbReference type="Proteomes" id="UP000240624">
    <property type="component" value="Unassembled WGS sequence"/>
</dbReference>
<keyword evidence="1" id="KW-0472">Membrane</keyword>
<evidence type="ECO:0008006" key="6">
    <source>
        <dbReference type="Google" id="ProtNLM"/>
    </source>
</evidence>
<dbReference type="Proteomes" id="UP000193495">
    <property type="component" value="Unassembled WGS sequence"/>
</dbReference>
<gene>
    <name evidence="2" type="ORF">CLV79_104231</name>
    <name evidence="3" type="ORF">LOS8367_01720</name>
</gene>
<evidence type="ECO:0000313" key="2">
    <source>
        <dbReference type="EMBL" id="PSK86799.1"/>
    </source>
</evidence>
<dbReference type="RefSeq" id="WP_085896067.1">
    <property type="nucleotide sequence ID" value="NZ_FWFY01000004.1"/>
</dbReference>
<feature type="transmembrane region" description="Helical" evidence="1">
    <location>
        <begin position="21"/>
        <end position="45"/>
    </location>
</feature>
<keyword evidence="5" id="KW-1185">Reference proteome</keyword>
<evidence type="ECO:0000313" key="4">
    <source>
        <dbReference type="Proteomes" id="UP000193495"/>
    </source>
</evidence>